<dbReference type="Proteomes" id="UP000228535">
    <property type="component" value="Unassembled WGS sequence"/>
</dbReference>
<comment type="caution">
    <text evidence="1">The sequence shown here is derived from an EMBL/GenBank/DDBJ whole genome shotgun (WGS) entry which is preliminary data.</text>
</comment>
<keyword evidence="2" id="KW-1185">Reference proteome</keyword>
<evidence type="ECO:0000313" key="2">
    <source>
        <dbReference type="Proteomes" id="UP000228535"/>
    </source>
</evidence>
<evidence type="ECO:0008006" key="3">
    <source>
        <dbReference type="Google" id="ProtNLM"/>
    </source>
</evidence>
<proteinExistence type="predicted"/>
<sequence>MLMGSVKAQSQVLLPEANLALTLPATYSTFDRQVQGERLLYLSKRSPIQDKTGRSVIPNVAFQLEEIPASVSLKEFSAELLDGLTTGESPDVRTPRVVDSYRPGEKDGLIPDKRMQGYKLQYFDAGSVEHTAYVVYLVHNNVGVQAIFDSTTDVFAQCEPEFRAIIKSITIIP</sequence>
<dbReference type="AlphaFoldDB" id="A0A2M9BSA4"/>
<name>A0A2M9BSA4_9BACT</name>
<accession>A0A2M9BSA4</accession>
<evidence type="ECO:0000313" key="1">
    <source>
        <dbReference type="EMBL" id="PJJ60839.1"/>
    </source>
</evidence>
<reference evidence="1 2" key="1">
    <citation type="submission" date="2017-11" db="EMBL/GenBank/DDBJ databases">
        <title>Genomic Encyclopedia of Archaeal and Bacterial Type Strains, Phase II (KMG-II): From Individual Species to Whole Genera.</title>
        <authorList>
            <person name="Goeker M."/>
        </authorList>
    </citation>
    <scope>NUCLEOTIDE SEQUENCE [LARGE SCALE GENOMIC DNA]</scope>
    <source>
        <strain evidence="1 2">DSM 11115</strain>
    </source>
</reference>
<organism evidence="1 2">
    <name type="scientific">Hymenobacter chitinivorans DSM 11115</name>
    <dbReference type="NCBI Taxonomy" id="1121954"/>
    <lineage>
        <taxon>Bacteria</taxon>
        <taxon>Pseudomonadati</taxon>
        <taxon>Bacteroidota</taxon>
        <taxon>Cytophagia</taxon>
        <taxon>Cytophagales</taxon>
        <taxon>Hymenobacteraceae</taxon>
        <taxon>Hymenobacter</taxon>
    </lineage>
</organism>
<gene>
    <name evidence="1" type="ORF">CLV45_2272</name>
</gene>
<protein>
    <recommendedName>
        <fullName evidence="3">PsbP protein</fullName>
    </recommendedName>
</protein>
<dbReference type="EMBL" id="PGFA01000001">
    <property type="protein sequence ID" value="PJJ60839.1"/>
    <property type="molecule type" value="Genomic_DNA"/>
</dbReference>